<dbReference type="InterPro" id="IPR002491">
    <property type="entry name" value="ABC_transptr_periplasmic_BD"/>
</dbReference>
<keyword evidence="5" id="KW-0175">Coiled coil</keyword>
<dbReference type="EMBL" id="CP095073">
    <property type="protein sequence ID" value="UOQ42589.1"/>
    <property type="molecule type" value="Genomic_DNA"/>
</dbReference>
<keyword evidence="10" id="KW-1185">Reference proteome</keyword>
<keyword evidence="3" id="KW-0813">Transport</keyword>
<evidence type="ECO:0000313" key="10">
    <source>
        <dbReference type="Proteomes" id="UP000831787"/>
    </source>
</evidence>
<organism evidence="9 10">
    <name type="scientific">Halobacillus salinarum</name>
    <dbReference type="NCBI Taxonomy" id="2932257"/>
    <lineage>
        <taxon>Bacteria</taxon>
        <taxon>Bacillati</taxon>
        <taxon>Bacillota</taxon>
        <taxon>Bacilli</taxon>
        <taxon>Bacillales</taxon>
        <taxon>Bacillaceae</taxon>
        <taxon>Halobacillus</taxon>
    </lineage>
</organism>
<dbReference type="Proteomes" id="UP000831787">
    <property type="component" value="Chromosome"/>
</dbReference>
<dbReference type="PROSITE" id="PS50983">
    <property type="entry name" value="FE_B12_PBP"/>
    <property type="match status" value="1"/>
</dbReference>
<name>A0ABY4EEP7_9BACI</name>
<evidence type="ECO:0000256" key="7">
    <source>
        <dbReference type="SAM" id="SignalP"/>
    </source>
</evidence>
<dbReference type="InterPro" id="IPR051313">
    <property type="entry name" value="Bact_iron-sidero_bind"/>
</dbReference>
<accession>A0ABY4EEP7</accession>
<feature type="signal peptide" evidence="7">
    <location>
        <begin position="1"/>
        <end position="30"/>
    </location>
</feature>
<feature type="domain" description="Fe/B12 periplasmic-binding" evidence="8">
    <location>
        <begin position="69"/>
        <end position="329"/>
    </location>
</feature>
<reference evidence="9 10" key="1">
    <citation type="submission" date="2022-04" db="EMBL/GenBank/DDBJ databases">
        <title>Halobacillus sp. isolated from saltern.</title>
        <authorList>
            <person name="Won M."/>
            <person name="Lee C.-M."/>
            <person name="Woen H.-Y."/>
            <person name="Kwon S.-W."/>
        </authorList>
    </citation>
    <scope>NUCLEOTIDE SEQUENCE [LARGE SCALE GENOMIC DNA]</scope>
    <source>
        <strain evidence="9 10">SSBR10-3</strain>
    </source>
</reference>
<feature type="coiled-coil region" evidence="5">
    <location>
        <begin position="168"/>
        <end position="195"/>
    </location>
</feature>
<proteinExistence type="inferred from homology"/>
<evidence type="ECO:0000256" key="2">
    <source>
        <dbReference type="ARBA" id="ARBA00008814"/>
    </source>
</evidence>
<feature type="chain" id="PRO_5046368005" evidence="7">
    <location>
        <begin position="31"/>
        <end position="329"/>
    </location>
</feature>
<evidence type="ECO:0000256" key="5">
    <source>
        <dbReference type="SAM" id="Coils"/>
    </source>
</evidence>
<protein>
    <submittedName>
        <fullName evidence="9">ABC transporter substrate-binding protein</fullName>
    </submittedName>
</protein>
<feature type="region of interest" description="Disordered" evidence="6">
    <location>
        <begin position="29"/>
        <end position="51"/>
    </location>
</feature>
<dbReference type="PANTHER" id="PTHR30532:SF10">
    <property type="entry name" value="IRON-UPTAKE SYSTEM-BINDING PROTEIN"/>
    <property type="match status" value="1"/>
</dbReference>
<keyword evidence="4 7" id="KW-0732">Signal</keyword>
<evidence type="ECO:0000313" key="9">
    <source>
        <dbReference type="EMBL" id="UOQ42589.1"/>
    </source>
</evidence>
<dbReference type="RefSeq" id="WP_244707822.1">
    <property type="nucleotide sequence ID" value="NZ_CP095073.1"/>
</dbReference>
<evidence type="ECO:0000259" key="8">
    <source>
        <dbReference type="PROSITE" id="PS50983"/>
    </source>
</evidence>
<dbReference type="SUPFAM" id="SSF53807">
    <property type="entry name" value="Helical backbone' metal receptor"/>
    <property type="match status" value="1"/>
</dbReference>
<feature type="compositionally biased region" description="Basic and acidic residues" evidence="6">
    <location>
        <begin position="37"/>
        <end position="48"/>
    </location>
</feature>
<evidence type="ECO:0000256" key="6">
    <source>
        <dbReference type="SAM" id="MobiDB-lite"/>
    </source>
</evidence>
<evidence type="ECO:0000256" key="3">
    <source>
        <dbReference type="ARBA" id="ARBA00022448"/>
    </source>
</evidence>
<gene>
    <name evidence="9" type="ORF">MUN89_11415</name>
</gene>
<dbReference type="PANTHER" id="PTHR30532">
    <property type="entry name" value="IRON III DICITRATE-BINDING PERIPLASMIC PROTEIN"/>
    <property type="match status" value="1"/>
</dbReference>
<evidence type="ECO:0000256" key="1">
    <source>
        <dbReference type="ARBA" id="ARBA00004193"/>
    </source>
</evidence>
<comment type="subcellular location">
    <subcellularLocation>
        <location evidence="1">Cell membrane</location>
        <topology evidence="1">Lipid-anchor</topology>
    </subcellularLocation>
</comment>
<dbReference type="Pfam" id="PF01497">
    <property type="entry name" value="Peripla_BP_2"/>
    <property type="match status" value="1"/>
</dbReference>
<comment type="similarity">
    <text evidence="2">Belongs to the bacterial solute-binding protein 8 family.</text>
</comment>
<dbReference type="PROSITE" id="PS51257">
    <property type="entry name" value="PROKAR_LIPOPROTEIN"/>
    <property type="match status" value="1"/>
</dbReference>
<sequence length="329" mass="36919">MKEKWKYLRWTGIIALLCLLLAACNESSNATSDESSDSDHNDESKIEEPQEQTITYLDKQYTIPKEVNNIATASLEAMEDAAVLGVQPVGTITVGGQIPEYLAEELKGAESIGEKKQPSYETLLKLKPDVIMGSSKFQPEVAEKLNEVAPMFPVSHISTNWEENLNLMAKLTGNKEKAEEIISQYKEDADHLTKELGNRLKDKQVVVARIRGGNIFLYSESVYFNPVLYKDLGLQVPETIKAVKAQEMISLEKFAEMNPDYLFVQFAESENADNPQALEELQKNPIWKSMKAVKEEHVFINKVDPMAQGGTAWSKTAFLKAVEENLVKQ</sequence>
<dbReference type="Gene3D" id="3.40.50.1980">
    <property type="entry name" value="Nitrogenase molybdenum iron protein domain"/>
    <property type="match status" value="2"/>
</dbReference>
<evidence type="ECO:0000256" key="4">
    <source>
        <dbReference type="ARBA" id="ARBA00022729"/>
    </source>
</evidence>